<keyword evidence="1" id="KW-0175">Coiled coil</keyword>
<evidence type="ECO:0000256" key="1">
    <source>
        <dbReference type="SAM" id="Coils"/>
    </source>
</evidence>
<reference evidence="3" key="1">
    <citation type="journal article" date="2020" name="Nature">
        <title>Giant virus diversity and host interactions through global metagenomics.</title>
        <authorList>
            <person name="Schulz F."/>
            <person name="Roux S."/>
            <person name="Paez-Espino D."/>
            <person name="Jungbluth S."/>
            <person name="Walsh D.A."/>
            <person name="Denef V.J."/>
            <person name="McMahon K.D."/>
            <person name="Konstantinidis K.T."/>
            <person name="Eloe-Fadrosh E.A."/>
            <person name="Kyrpides N.C."/>
            <person name="Woyke T."/>
        </authorList>
    </citation>
    <scope>NUCLEOTIDE SEQUENCE</scope>
    <source>
        <strain evidence="3">GVMAG-M-3300025652-16</strain>
    </source>
</reference>
<protein>
    <recommendedName>
        <fullName evidence="4">Prohead core protein</fullName>
    </recommendedName>
</protein>
<dbReference type="AlphaFoldDB" id="A0A6C0IZQ0"/>
<dbReference type="EMBL" id="MN740293">
    <property type="protein sequence ID" value="QHT98542.1"/>
    <property type="molecule type" value="Genomic_DNA"/>
</dbReference>
<evidence type="ECO:0000313" key="3">
    <source>
        <dbReference type="EMBL" id="QHT98542.1"/>
    </source>
</evidence>
<sequence length="314" mass="35591">MSDLDHDEVLSEDDESLEETQQMPVGTEDESIKSVEKAEVTGKKQKARKGDKLGAKDQPKDQGNGAGKPPQVEDYDFSDDLNALVENEQTLSDEFKAKTAIIFETAINSKVSAVVERLENEYQEKLEEELESTREDLIEKVDNYLNYVVEQWMEENQIAVAQGLRTEVAEEFMGKLKDLFVESYIEVPESKVDLVDELAEQVEELEAKVNEQVKSVMDMTEQLEAYQREAIVNESARDLADTQIEKLRSLVSSLDFVSEESFSHKVKTVKESYFKKEVQVEEELTEDWSGDAGAPVSSSTMDRYLSAIKKTSKE</sequence>
<proteinExistence type="predicted"/>
<feature type="region of interest" description="Disordered" evidence="2">
    <location>
        <begin position="1"/>
        <end position="76"/>
    </location>
</feature>
<evidence type="ECO:0008006" key="4">
    <source>
        <dbReference type="Google" id="ProtNLM"/>
    </source>
</evidence>
<name>A0A6C0IZQ0_9ZZZZ</name>
<organism evidence="3">
    <name type="scientific">viral metagenome</name>
    <dbReference type="NCBI Taxonomy" id="1070528"/>
    <lineage>
        <taxon>unclassified sequences</taxon>
        <taxon>metagenomes</taxon>
        <taxon>organismal metagenomes</taxon>
    </lineage>
</organism>
<dbReference type="Pfam" id="PF25623">
    <property type="entry name" value="T4_CASP"/>
    <property type="match status" value="1"/>
</dbReference>
<evidence type="ECO:0000256" key="2">
    <source>
        <dbReference type="SAM" id="MobiDB-lite"/>
    </source>
</evidence>
<feature type="compositionally biased region" description="Basic and acidic residues" evidence="2">
    <location>
        <begin position="30"/>
        <end position="60"/>
    </location>
</feature>
<dbReference type="InterPro" id="IPR057966">
    <property type="entry name" value="T4_SCAF"/>
</dbReference>
<feature type="coiled-coil region" evidence="1">
    <location>
        <begin position="108"/>
        <end position="143"/>
    </location>
</feature>
<feature type="coiled-coil region" evidence="1">
    <location>
        <begin position="191"/>
        <end position="229"/>
    </location>
</feature>
<accession>A0A6C0IZQ0</accession>